<dbReference type="InterPro" id="IPR021109">
    <property type="entry name" value="Peptidase_aspartic_dom_sf"/>
</dbReference>
<evidence type="ECO:0000313" key="2">
    <source>
        <dbReference type="EMBL" id="EJD34064.1"/>
    </source>
</evidence>
<dbReference type="EMBL" id="JH688536">
    <property type="protein sequence ID" value="EJD32949.1"/>
    <property type="molecule type" value="Genomic_DNA"/>
</dbReference>
<reference evidence="2" key="1">
    <citation type="submission" date="2011-12" db="EMBL/GenBank/DDBJ databases">
        <title>Diversity and evolution of the wood decay enzymatic apparatus in saprotrophic Agaricomycotina.</title>
        <authorList>
            <consortium name="US DOE Joint Genome Institute (JGI-PGF)"/>
            <person name="Floudas D."/>
            <person name="Binder M."/>
            <person name="Riley R."/>
            <person name="Barry K."/>
            <person name="Blanchette R.A."/>
            <person name="Henrissat B."/>
            <person name="Martinez A.T."/>
            <person name="Ortillar R."/>
            <person name="Spatafora J.W."/>
            <person name="Yadav J.S."/>
            <person name="Aerts A."/>
            <person name="Benoit I."/>
            <person name="Boyd A."/>
            <person name="Carlson A."/>
            <person name="Copeland A."/>
            <person name="Coutinho P.M."/>
            <person name="Coutinho P."/>
            <person name="Ferreira P."/>
            <person name="Findley K."/>
            <person name="Foster B."/>
            <person name="Gaskell J."/>
            <person name="Glotzer D."/>
            <person name="Gorecki P."/>
            <person name="Heitman J."/>
            <person name="Hesse C."/>
            <person name="Hori C."/>
            <person name="Igarashi K."/>
            <person name="Jurgens J.A."/>
            <person name="Kallen N."/>
            <person name="Kersten P."/>
            <person name="Khajamohiddin S."/>
            <person name="Kohler A."/>
            <person name="Kues U."/>
            <person name="Kues U."/>
            <person name="Kuo A."/>
            <person name="LaButti K."/>
            <person name="Larrondo L.F."/>
            <person name="Lindquist E."/>
            <person name="Ling A."/>
            <person name="Lucas S."/>
            <person name="Lundell T."/>
            <person name="Martin R."/>
            <person name="McLaughlin D.J."/>
            <person name="Morgenstern I."/>
            <person name="Morin E."/>
            <person name="Murat C."/>
            <person name="Nolan M."/>
            <person name="Ohm R.A."/>
            <person name="Patyshakuliyeva A."/>
            <person name="Rokas A."/>
            <person name="Ruiz-Duenas F.J."/>
            <person name="Sabat G."/>
            <person name="Salamov A."/>
            <person name="Samejima M."/>
            <person name="Schmutz J."/>
            <person name="Slot J.C."/>
            <person name="John F.S."/>
            <person name="Stenlid J."/>
            <person name="Sun H."/>
            <person name="Sun S."/>
            <person name="Tsang A."/>
            <person name="Wiebenga A."/>
            <person name="Young D."/>
            <person name="Pisabarro A."/>
            <person name="Eastwood D.C."/>
            <person name="Martin F."/>
            <person name="Cullen D."/>
            <person name="Grigoriev I.V."/>
            <person name="Grigoriev I."/>
        </authorList>
    </citation>
    <scope>NUCLEOTIDE SEQUENCE</scope>
    <source>
        <strain evidence="2">TFB-10046 SS5</strain>
    </source>
</reference>
<feature type="non-terminal residue" evidence="2">
    <location>
        <position position="112"/>
    </location>
</feature>
<sequence>EGIIDSGAMLVIISRQFWEDLGKPIDITRRMSLEAANNTTAPTLGLCANLEVKVAGISFFLQAHVVEDAPFSLLLGRPFLSLANACEEHRGDGMSILTLHDPNSDRAARIPT</sequence>
<feature type="non-terminal residue" evidence="2">
    <location>
        <position position="1"/>
    </location>
</feature>
<dbReference type="OrthoDB" id="5596707at2759"/>
<keyword evidence="3" id="KW-1185">Reference proteome</keyword>
<dbReference type="EMBL" id="JH688013">
    <property type="protein sequence ID" value="EJD34064.1"/>
    <property type="molecule type" value="Genomic_DNA"/>
</dbReference>
<proteinExistence type="predicted"/>
<gene>
    <name evidence="1" type="ORF">AURDEDRAFT_37770</name>
    <name evidence="2" type="ORF">AURDEDRAFT_41517</name>
</gene>
<accession>J0WQB7</accession>
<dbReference type="CDD" id="cd00303">
    <property type="entry name" value="retropepsin_like"/>
    <property type="match status" value="1"/>
</dbReference>
<dbReference type="Pfam" id="PF13975">
    <property type="entry name" value="gag-asp_proteas"/>
    <property type="match status" value="1"/>
</dbReference>
<evidence type="ECO:0008006" key="4">
    <source>
        <dbReference type="Google" id="ProtNLM"/>
    </source>
</evidence>
<organism evidence="2 3">
    <name type="scientific">Auricularia subglabra (strain TFB-10046 / SS5)</name>
    <name type="common">White-rot fungus</name>
    <name type="synonym">Auricularia delicata (strain TFB10046)</name>
    <dbReference type="NCBI Taxonomy" id="717982"/>
    <lineage>
        <taxon>Eukaryota</taxon>
        <taxon>Fungi</taxon>
        <taxon>Dikarya</taxon>
        <taxon>Basidiomycota</taxon>
        <taxon>Agaricomycotina</taxon>
        <taxon>Agaricomycetes</taxon>
        <taxon>Auriculariales</taxon>
        <taxon>Auriculariaceae</taxon>
        <taxon>Auricularia</taxon>
    </lineage>
</organism>
<protein>
    <recommendedName>
        <fullName evidence="4">Aspartic peptidase DDI1-type domain-containing protein</fullName>
    </recommendedName>
</protein>
<name>J0WQB7_AURST</name>
<reference evidence="3" key="2">
    <citation type="journal article" date="2012" name="Science">
        <title>The Paleozoic origin of enzymatic lignin decomposition reconstructed from 31 fungal genomes.</title>
        <authorList>
            <person name="Floudas D."/>
            <person name="Binder M."/>
            <person name="Riley R."/>
            <person name="Barry K."/>
            <person name="Blanchette R.A."/>
            <person name="Henrissat B."/>
            <person name="Martinez A.T."/>
            <person name="Otillar R."/>
            <person name="Spatafora J.W."/>
            <person name="Yadav J.S."/>
            <person name="Aerts A."/>
            <person name="Benoit I."/>
            <person name="Boyd A."/>
            <person name="Carlson A."/>
            <person name="Copeland A."/>
            <person name="Coutinho P.M."/>
            <person name="de Vries R.P."/>
            <person name="Ferreira P."/>
            <person name="Findley K."/>
            <person name="Foster B."/>
            <person name="Gaskell J."/>
            <person name="Glotzer D."/>
            <person name="Gorecki P."/>
            <person name="Heitman J."/>
            <person name="Hesse C."/>
            <person name="Hori C."/>
            <person name="Igarashi K."/>
            <person name="Jurgens J.A."/>
            <person name="Kallen N."/>
            <person name="Kersten P."/>
            <person name="Kohler A."/>
            <person name="Kuees U."/>
            <person name="Kumar T.K.A."/>
            <person name="Kuo A."/>
            <person name="LaButti K."/>
            <person name="Larrondo L.F."/>
            <person name="Lindquist E."/>
            <person name="Ling A."/>
            <person name="Lombard V."/>
            <person name="Lucas S."/>
            <person name="Lundell T."/>
            <person name="Martin R."/>
            <person name="McLaughlin D.J."/>
            <person name="Morgenstern I."/>
            <person name="Morin E."/>
            <person name="Murat C."/>
            <person name="Nagy L.G."/>
            <person name="Nolan M."/>
            <person name="Ohm R.A."/>
            <person name="Patyshakuliyeva A."/>
            <person name="Rokas A."/>
            <person name="Ruiz-Duenas F.J."/>
            <person name="Sabat G."/>
            <person name="Salamov A."/>
            <person name="Samejima M."/>
            <person name="Schmutz J."/>
            <person name="Slot J.C."/>
            <person name="St John F."/>
            <person name="Stenlid J."/>
            <person name="Sun H."/>
            <person name="Sun S."/>
            <person name="Syed K."/>
            <person name="Tsang A."/>
            <person name="Wiebenga A."/>
            <person name="Young D."/>
            <person name="Pisabarro A."/>
            <person name="Eastwood D.C."/>
            <person name="Martin F."/>
            <person name="Cullen D."/>
            <person name="Grigoriev I.V."/>
            <person name="Hibbett D.S."/>
        </authorList>
    </citation>
    <scope>NUCLEOTIDE SEQUENCE [LARGE SCALE GENOMIC DNA]</scope>
    <source>
        <strain evidence="3">TFB10046</strain>
    </source>
</reference>
<dbReference type="Gene3D" id="2.40.70.10">
    <property type="entry name" value="Acid Proteases"/>
    <property type="match status" value="1"/>
</dbReference>
<dbReference type="AlphaFoldDB" id="J0WQB7"/>
<dbReference type="Proteomes" id="UP000006514">
    <property type="component" value="Unassembled WGS sequence"/>
</dbReference>
<dbReference type="SUPFAM" id="SSF50630">
    <property type="entry name" value="Acid proteases"/>
    <property type="match status" value="1"/>
</dbReference>
<dbReference type="KEGG" id="adl:AURDEDRAFT_41517"/>
<dbReference type="KEGG" id="adl:AURDEDRAFT_37770"/>
<evidence type="ECO:0000313" key="3">
    <source>
        <dbReference type="Proteomes" id="UP000006514"/>
    </source>
</evidence>
<evidence type="ECO:0000313" key="1">
    <source>
        <dbReference type="EMBL" id="EJD32949.1"/>
    </source>
</evidence>